<protein>
    <recommendedName>
        <fullName evidence="4">DUF2178 domain-containing protein</fullName>
    </recommendedName>
</protein>
<dbReference type="AlphaFoldDB" id="A0A3P5WA20"/>
<keyword evidence="3" id="KW-1185">Reference proteome</keyword>
<dbReference type="RefSeq" id="WP_124090038.1">
    <property type="nucleotide sequence ID" value="NZ_CBCRYA010000005.1"/>
</dbReference>
<dbReference type="EMBL" id="UXAU01000009">
    <property type="protein sequence ID" value="VDC18444.1"/>
    <property type="molecule type" value="Genomic_DNA"/>
</dbReference>
<dbReference type="OrthoDB" id="4559359at2"/>
<accession>A0A3P5WA20</accession>
<evidence type="ECO:0008006" key="4">
    <source>
        <dbReference type="Google" id="ProtNLM"/>
    </source>
</evidence>
<reference evidence="2 3" key="1">
    <citation type="submission" date="2018-11" db="EMBL/GenBank/DDBJ databases">
        <authorList>
            <person name="Criscuolo A."/>
        </authorList>
    </citation>
    <scope>NUCLEOTIDE SEQUENCE [LARGE SCALE GENOMIC DNA]</scope>
    <source>
        <strain evidence="2">AT11b</strain>
    </source>
</reference>
<proteinExistence type="predicted"/>
<organism evidence="2 3">
    <name type="scientific">Arthrobacter ulcerisalmonis</name>
    <dbReference type="NCBI Taxonomy" id="2483813"/>
    <lineage>
        <taxon>Bacteria</taxon>
        <taxon>Bacillati</taxon>
        <taxon>Actinomycetota</taxon>
        <taxon>Actinomycetes</taxon>
        <taxon>Micrococcales</taxon>
        <taxon>Micrococcaceae</taxon>
        <taxon>Arthrobacter</taxon>
    </lineage>
</organism>
<evidence type="ECO:0000256" key="1">
    <source>
        <dbReference type="SAM" id="Phobius"/>
    </source>
</evidence>
<sequence length="142" mass="15204">MSIEEKRTWIMGAVALVAYCLYLATVLPRAAATSLATMDYVGPLLWSIGGAIIAAIVLNLAILIGAPRSAMATDQRDKEINRSGEYIGQSFVVLGAISALILAMLEAPHAYIANVIYLGFVLSALLESVSKIVAYRRGFVGW</sequence>
<dbReference type="Proteomes" id="UP000280861">
    <property type="component" value="Unassembled WGS sequence"/>
</dbReference>
<keyword evidence="1" id="KW-1133">Transmembrane helix</keyword>
<evidence type="ECO:0000313" key="3">
    <source>
        <dbReference type="Proteomes" id="UP000280861"/>
    </source>
</evidence>
<feature type="transmembrane region" description="Helical" evidence="1">
    <location>
        <begin position="111"/>
        <end position="129"/>
    </location>
</feature>
<keyword evidence="1" id="KW-0472">Membrane</keyword>
<feature type="transmembrane region" description="Helical" evidence="1">
    <location>
        <begin position="9"/>
        <end position="32"/>
    </location>
</feature>
<gene>
    <name evidence="2" type="ORF">PSET11_00311</name>
</gene>
<name>A0A3P5WA20_9MICC</name>
<feature type="transmembrane region" description="Helical" evidence="1">
    <location>
        <begin position="44"/>
        <end position="66"/>
    </location>
</feature>
<keyword evidence="1" id="KW-0812">Transmembrane</keyword>
<feature type="transmembrane region" description="Helical" evidence="1">
    <location>
        <begin position="86"/>
        <end position="105"/>
    </location>
</feature>
<evidence type="ECO:0000313" key="2">
    <source>
        <dbReference type="EMBL" id="VDC18444.1"/>
    </source>
</evidence>